<gene>
    <name evidence="2" type="ORF">EV702DRAFT_1049317</name>
</gene>
<dbReference type="Proteomes" id="UP000714275">
    <property type="component" value="Unassembled WGS sequence"/>
</dbReference>
<feature type="region of interest" description="Disordered" evidence="1">
    <location>
        <begin position="1"/>
        <end position="21"/>
    </location>
</feature>
<accession>A0A9P6ZKX5</accession>
<dbReference type="OrthoDB" id="2675215at2759"/>
<proteinExistence type="predicted"/>
<comment type="caution">
    <text evidence="2">The sequence shown here is derived from an EMBL/GenBank/DDBJ whole genome shotgun (WGS) entry which is preliminary data.</text>
</comment>
<name>A0A9P6ZKX5_9AGAM</name>
<evidence type="ECO:0000256" key="1">
    <source>
        <dbReference type="SAM" id="MobiDB-lite"/>
    </source>
</evidence>
<protein>
    <submittedName>
        <fullName evidence="2">Uncharacterized protein</fullName>
    </submittedName>
</protein>
<reference evidence="2" key="1">
    <citation type="journal article" date="2020" name="New Phytol.">
        <title>Comparative genomics reveals dynamic genome evolution in host specialist ectomycorrhizal fungi.</title>
        <authorList>
            <person name="Lofgren L.A."/>
            <person name="Nguyen N.H."/>
            <person name="Vilgalys R."/>
            <person name="Ruytinx J."/>
            <person name="Liao H.L."/>
            <person name="Branco S."/>
            <person name="Kuo A."/>
            <person name="LaButti K."/>
            <person name="Lipzen A."/>
            <person name="Andreopoulos W."/>
            <person name="Pangilinan J."/>
            <person name="Riley R."/>
            <person name="Hundley H."/>
            <person name="Na H."/>
            <person name="Barry K."/>
            <person name="Grigoriev I.V."/>
            <person name="Stajich J.E."/>
            <person name="Kennedy P.G."/>
        </authorList>
    </citation>
    <scope>NUCLEOTIDE SEQUENCE</scope>
    <source>
        <strain evidence="2">DOB743</strain>
    </source>
</reference>
<sequence>MVVRTGPHTSTDDDESPNHKESIQILHKMEDGTGINVQALGASQPGMTNARERLQWVSTHVTAVPEDIMDSLSRIFGVYVPAIHGENPQRALGRLLQEIVAESGDIAPLDWVGRSSEFNSCLPADVASYAAPPRVPLSLSEDEIQIAVSSLQNIVAPGLALRLHARLENMSPARFAHRRLHLPCIVFPVTAVRRQRGPAQETPRMYDVKADELHDLLITSEQALIQFSRARPTRQTFLLVRPLDSRLLELPDFANDAESLGDWSEPESPLYHSHGGYPVKEEPADSESLSRALQLIVRLGQPFSAILLARQRSGVYKRIASDHDIIVQVKDMASVHTMMDIRTLEIFTTSARDHKYTQMPAKLVKMRSAVDTDPASLSKATTKDLLELRDVAKVHERVVFSRHVNIWLAAAEARP</sequence>
<organism evidence="2 3">
    <name type="scientific">Suillus placidus</name>
    <dbReference type="NCBI Taxonomy" id="48579"/>
    <lineage>
        <taxon>Eukaryota</taxon>
        <taxon>Fungi</taxon>
        <taxon>Dikarya</taxon>
        <taxon>Basidiomycota</taxon>
        <taxon>Agaricomycotina</taxon>
        <taxon>Agaricomycetes</taxon>
        <taxon>Agaricomycetidae</taxon>
        <taxon>Boletales</taxon>
        <taxon>Suillineae</taxon>
        <taxon>Suillaceae</taxon>
        <taxon>Suillus</taxon>
    </lineage>
</organism>
<evidence type="ECO:0000313" key="3">
    <source>
        <dbReference type="Proteomes" id="UP000714275"/>
    </source>
</evidence>
<dbReference type="EMBL" id="JABBWD010000064">
    <property type="protein sequence ID" value="KAG1770595.1"/>
    <property type="molecule type" value="Genomic_DNA"/>
</dbReference>
<keyword evidence="3" id="KW-1185">Reference proteome</keyword>
<evidence type="ECO:0000313" key="2">
    <source>
        <dbReference type="EMBL" id="KAG1770595.1"/>
    </source>
</evidence>
<dbReference type="AlphaFoldDB" id="A0A9P6ZKX5"/>